<dbReference type="AlphaFoldDB" id="A0A133P652"/>
<feature type="transmembrane region" description="Helical" evidence="1">
    <location>
        <begin position="6"/>
        <end position="30"/>
    </location>
</feature>
<dbReference type="EMBL" id="LRPY01000058">
    <property type="protein sequence ID" value="KXA24047.1"/>
    <property type="molecule type" value="Genomic_DNA"/>
</dbReference>
<gene>
    <name evidence="2" type="ORF">HMPREF3221_00645</name>
</gene>
<comment type="caution">
    <text evidence="2">The sequence shown here is derived from an EMBL/GenBank/DDBJ whole genome shotgun (WGS) entry which is preliminary data.</text>
</comment>
<accession>A0A133P652</accession>
<name>A0A133P652_FUSNU</name>
<protein>
    <submittedName>
        <fullName evidence="2">Uncharacterized protein</fullName>
    </submittedName>
</protein>
<proteinExistence type="predicted"/>
<evidence type="ECO:0000256" key="1">
    <source>
        <dbReference type="SAM" id="Phobius"/>
    </source>
</evidence>
<feature type="transmembrane region" description="Helical" evidence="1">
    <location>
        <begin position="37"/>
        <end position="58"/>
    </location>
</feature>
<dbReference type="Proteomes" id="UP000070401">
    <property type="component" value="Unassembled WGS sequence"/>
</dbReference>
<dbReference type="PATRIC" id="fig|851.8.peg.652"/>
<keyword evidence="1" id="KW-0812">Transmembrane</keyword>
<evidence type="ECO:0000313" key="3">
    <source>
        <dbReference type="Proteomes" id="UP000070401"/>
    </source>
</evidence>
<reference evidence="3" key="1">
    <citation type="submission" date="2016-01" db="EMBL/GenBank/DDBJ databases">
        <authorList>
            <person name="Mitreva M."/>
            <person name="Pepin K.H."/>
            <person name="Mihindukulasuriya K.A."/>
            <person name="Fulton R."/>
            <person name="Fronick C."/>
            <person name="O'Laughlin M."/>
            <person name="Miner T."/>
            <person name="Herter B."/>
            <person name="Rosa B.A."/>
            <person name="Cordes M."/>
            <person name="Tomlinson C."/>
            <person name="Wollam A."/>
            <person name="Palsikar V.B."/>
            <person name="Mardis E.R."/>
            <person name="Wilson R.K."/>
        </authorList>
    </citation>
    <scope>NUCLEOTIDE SEQUENCE [LARGE SCALE GENOMIC DNA]</scope>
    <source>
        <strain evidence="3">MJR7757B</strain>
    </source>
</reference>
<evidence type="ECO:0000313" key="2">
    <source>
        <dbReference type="EMBL" id="KXA24047.1"/>
    </source>
</evidence>
<keyword evidence="3" id="KW-1185">Reference proteome</keyword>
<organism evidence="2 3">
    <name type="scientific">Fusobacterium nucleatum</name>
    <dbReference type="NCBI Taxonomy" id="851"/>
    <lineage>
        <taxon>Bacteria</taxon>
        <taxon>Fusobacteriati</taxon>
        <taxon>Fusobacteriota</taxon>
        <taxon>Fusobacteriia</taxon>
        <taxon>Fusobacteriales</taxon>
        <taxon>Fusobacteriaceae</taxon>
        <taxon>Fusobacterium</taxon>
    </lineage>
</organism>
<keyword evidence="1" id="KW-1133">Transmembrane helix</keyword>
<sequence length="62" mass="7290">MMLGTLFYIFCMIIFALMTIISFLMGTLIVFKTGKIVEWYIIGTGVGLSFFLFLYYSYERFN</sequence>
<keyword evidence="1" id="KW-0472">Membrane</keyword>